<comment type="caution">
    <text evidence="10">The sequence shown here is derived from an EMBL/GenBank/DDBJ whole genome shotgun (WGS) entry which is preliminary data.</text>
</comment>
<dbReference type="Gene3D" id="1.10.4100.10">
    <property type="entry name" value="2-methylcitrate dehydratase PrpD"/>
    <property type="match status" value="1"/>
</dbReference>
<dbReference type="EC" id="4.2.1.79" evidence="4"/>
<name>A0ABQ3GYG6_9NEIS</name>
<evidence type="ECO:0000259" key="9">
    <source>
        <dbReference type="Pfam" id="PF19305"/>
    </source>
</evidence>
<evidence type="ECO:0000256" key="3">
    <source>
        <dbReference type="ARBA" id="ARBA00006174"/>
    </source>
</evidence>
<dbReference type="InterPro" id="IPR045337">
    <property type="entry name" value="MmgE_PrpD_C"/>
</dbReference>
<dbReference type="Pfam" id="PF03972">
    <property type="entry name" value="MmgE_PrpD_N"/>
    <property type="match status" value="1"/>
</dbReference>
<keyword evidence="11" id="KW-1185">Reference proteome</keyword>
<evidence type="ECO:0000313" key="10">
    <source>
        <dbReference type="EMBL" id="GHD58938.1"/>
    </source>
</evidence>
<sequence>MSLSPCHADAVMQTIADYVCQPFTPSGEAVDTARLSLLDSIGCAIAALDHPACTRLLGPVLPGTRIPKGARVIGSGEQLDPVKAAFDATTLIRWLDYNDTWLAAEWAHPSDNIGALLAIADWQCRNGRTITLGNLLHAMVQAYEIQGVLALDNAFNRVGLDHVLLVKVASSAVTMRLLGGGRDDVINALSHTWLDGTPLRVYRHAPNAGPRKSWAAGDAASRAVWLALLTHKGELGYPTSITTPTWGFQDAAFRGQTVTLAQPLSSYVMEHILFKVAHPAEFHGQTAVEAAIQLHPQLVGRFGNIAAIELTTTEAALRIIARDGPLTNPAARDHCLQYMTAVALLRGDLTAADYEDDVGGDPRIERLRARMSVAENPQWSRDYLDPQRRSIANGIRVRFDDGSPDLVATVELPLGHRRRRDEARPHLIEKFVENSSRHLDASRRQALIERILGASQDHIAASEIVDLTIG</sequence>
<proteinExistence type="inferred from homology"/>
<dbReference type="InterPro" id="IPR045336">
    <property type="entry name" value="MmgE_PrpD_N"/>
</dbReference>
<comment type="pathway">
    <text evidence="2">Organic acid metabolism; propanoate degradation.</text>
</comment>
<dbReference type="InterPro" id="IPR012705">
    <property type="entry name" value="2Me_IsoCit_deHydtase_PrpD"/>
</dbReference>
<dbReference type="InterPro" id="IPR036148">
    <property type="entry name" value="MmgE/PrpD_sf"/>
</dbReference>
<evidence type="ECO:0000313" key="11">
    <source>
        <dbReference type="Proteomes" id="UP000604737"/>
    </source>
</evidence>
<evidence type="ECO:0000259" key="8">
    <source>
        <dbReference type="Pfam" id="PF03972"/>
    </source>
</evidence>
<comment type="similarity">
    <text evidence="3">Belongs to the PrpD family.</text>
</comment>
<evidence type="ECO:0000256" key="5">
    <source>
        <dbReference type="ARBA" id="ARBA00017240"/>
    </source>
</evidence>
<dbReference type="EMBL" id="BMYO01000002">
    <property type="protein sequence ID" value="GHD58938.1"/>
    <property type="molecule type" value="Genomic_DNA"/>
</dbReference>
<dbReference type="NCBIfam" id="NF006943">
    <property type="entry name" value="PRK09425.1"/>
    <property type="match status" value="1"/>
</dbReference>
<dbReference type="SUPFAM" id="SSF103378">
    <property type="entry name" value="2-methylcitrate dehydratase PrpD"/>
    <property type="match status" value="1"/>
</dbReference>
<evidence type="ECO:0000256" key="6">
    <source>
        <dbReference type="ARBA" id="ARBA00022532"/>
    </source>
</evidence>
<evidence type="ECO:0000256" key="1">
    <source>
        <dbReference type="ARBA" id="ARBA00000096"/>
    </source>
</evidence>
<reference evidence="11" key="1">
    <citation type="journal article" date="2019" name="Int. J. Syst. Evol. Microbiol.">
        <title>The Global Catalogue of Microorganisms (GCM) 10K type strain sequencing project: providing services to taxonomists for standard genome sequencing and annotation.</title>
        <authorList>
            <consortium name="The Broad Institute Genomics Platform"/>
            <consortium name="The Broad Institute Genome Sequencing Center for Infectious Disease"/>
            <person name="Wu L."/>
            <person name="Ma J."/>
        </authorList>
    </citation>
    <scope>NUCLEOTIDE SEQUENCE [LARGE SCALE GENOMIC DNA]</scope>
    <source>
        <strain evidence="11">KCTC 23701</strain>
    </source>
</reference>
<dbReference type="RefSeq" id="WP_229797431.1">
    <property type="nucleotide sequence ID" value="NZ_BMYO01000002.1"/>
</dbReference>
<evidence type="ECO:0000256" key="7">
    <source>
        <dbReference type="ARBA" id="ARBA00023239"/>
    </source>
</evidence>
<dbReference type="Pfam" id="PF19305">
    <property type="entry name" value="MmgE_PrpD_C"/>
    <property type="match status" value="1"/>
</dbReference>
<dbReference type="Proteomes" id="UP000604737">
    <property type="component" value="Unassembled WGS sequence"/>
</dbReference>
<evidence type="ECO:0000256" key="2">
    <source>
        <dbReference type="ARBA" id="ARBA00005026"/>
    </source>
</evidence>
<evidence type="ECO:0000256" key="4">
    <source>
        <dbReference type="ARBA" id="ARBA00013124"/>
    </source>
</evidence>
<organism evidence="10 11">
    <name type="scientific">Jeongeupia chitinilytica</name>
    <dbReference type="NCBI Taxonomy" id="1041641"/>
    <lineage>
        <taxon>Bacteria</taxon>
        <taxon>Pseudomonadati</taxon>
        <taxon>Pseudomonadota</taxon>
        <taxon>Betaproteobacteria</taxon>
        <taxon>Neisseriales</taxon>
        <taxon>Chitinibacteraceae</taxon>
        <taxon>Jeongeupia</taxon>
    </lineage>
</organism>
<feature type="domain" description="MmgE/PrpD C-terminal" evidence="9">
    <location>
        <begin position="278"/>
        <end position="451"/>
    </location>
</feature>
<dbReference type="Gene3D" id="3.30.1330.120">
    <property type="entry name" value="2-methylcitrate dehydratase PrpD"/>
    <property type="match status" value="1"/>
</dbReference>
<feature type="domain" description="MmgE/PrpD N-terminal" evidence="8">
    <location>
        <begin position="14"/>
        <end position="259"/>
    </location>
</feature>
<dbReference type="InterPro" id="IPR005656">
    <property type="entry name" value="MmgE_PrpD"/>
</dbReference>
<dbReference type="PANTHER" id="PTHR16943">
    <property type="entry name" value="2-METHYLCITRATE DEHYDRATASE-RELATED"/>
    <property type="match status" value="1"/>
</dbReference>
<comment type="catalytic activity">
    <reaction evidence="1">
        <text>(2S,3S)-2-methylcitrate = 2-methyl-cis-aconitate + H2O</text>
        <dbReference type="Rhea" id="RHEA:17725"/>
        <dbReference type="ChEBI" id="CHEBI:15377"/>
        <dbReference type="ChEBI" id="CHEBI:57872"/>
        <dbReference type="ChEBI" id="CHEBI:58853"/>
        <dbReference type="EC" id="4.2.1.79"/>
    </reaction>
</comment>
<dbReference type="NCBIfam" id="TIGR02330">
    <property type="entry name" value="prpD"/>
    <property type="match status" value="1"/>
</dbReference>
<gene>
    <name evidence="10" type="primary">prpD</name>
    <name evidence="10" type="ORF">GCM10007350_09560</name>
</gene>
<accession>A0ABQ3GYG6</accession>
<protein>
    <recommendedName>
        <fullName evidence="5">2-methylcitrate dehydratase</fullName>
        <ecNumber evidence="4">4.2.1.79</ecNumber>
    </recommendedName>
</protein>
<keyword evidence="7" id="KW-0456">Lyase</keyword>
<keyword evidence="6" id="KW-0816">Tricarboxylic acid cycle</keyword>
<dbReference type="InterPro" id="IPR042183">
    <property type="entry name" value="MmgE/PrpD_sf_1"/>
</dbReference>
<dbReference type="InterPro" id="IPR042188">
    <property type="entry name" value="MmgE/PrpD_sf_2"/>
</dbReference>
<dbReference type="PANTHER" id="PTHR16943:SF8">
    <property type="entry name" value="2-METHYLCITRATE DEHYDRATASE"/>
    <property type="match status" value="1"/>
</dbReference>